<accession>A0ABS0NM72</accession>
<sequence>MRELMGIVGIVVAIQGVLGFSGLVFDDQAWGMLHKWFDLPAAAYLGIAVAGLALTVWGEGGRKTGRA</sequence>
<gene>
    <name evidence="2" type="ORF">IHE55_16505</name>
</gene>
<keyword evidence="1" id="KW-0812">Transmembrane</keyword>
<keyword evidence="1" id="KW-1133">Transmembrane helix</keyword>
<dbReference type="Proteomes" id="UP000807371">
    <property type="component" value="Unassembled WGS sequence"/>
</dbReference>
<evidence type="ECO:0008006" key="4">
    <source>
        <dbReference type="Google" id="ProtNLM"/>
    </source>
</evidence>
<keyword evidence="3" id="KW-1185">Reference proteome</keyword>
<dbReference type="RefSeq" id="WP_197989720.1">
    <property type="nucleotide sequence ID" value="NZ_JACYXC010000001.1"/>
</dbReference>
<dbReference type="EMBL" id="JACYXC010000001">
    <property type="protein sequence ID" value="MBH5336290.1"/>
    <property type="molecule type" value="Genomic_DNA"/>
</dbReference>
<evidence type="ECO:0000313" key="3">
    <source>
        <dbReference type="Proteomes" id="UP000807371"/>
    </source>
</evidence>
<proteinExistence type="predicted"/>
<feature type="transmembrane region" description="Helical" evidence="1">
    <location>
        <begin position="37"/>
        <end position="57"/>
    </location>
</feature>
<evidence type="ECO:0000313" key="2">
    <source>
        <dbReference type="EMBL" id="MBH5336290.1"/>
    </source>
</evidence>
<organism evidence="2 3">
    <name type="scientific">Streptomyces pactum</name>
    <dbReference type="NCBI Taxonomy" id="68249"/>
    <lineage>
        <taxon>Bacteria</taxon>
        <taxon>Bacillati</taxon>
        <taxon>Actinomycetota</taxon>
        <taxon>Actinomycetes</taxon>
        <taxon>Kitasatosporales</taxon>
        <taxon>Streptomycetaceae</taxon>
        <taxon>Streptomyces</taxon>
    </lineage>
</organism>
<reference evidence="2 3" key="1">
    <citation type="submission" date="2020-09" db="EMBL/GenBank/DDBJ databases">
        <title>Biosynthesis of the nuclear factor of activated T cells inhibitor NFAT-133 and its congeners in Streptomyces pactum.</title>
        <authorList>
            <person name="Zhou W."/>
            <person name="Posri P."/>
            <person name="Abugrain M.E."/>
            <person name="Weisberg A.J."/>
            <person name="Chang J.H."/>
            <person name="Mahmud T."/>
        </authorList>
    </citation>
    <scope>NUCLEOTIDE SEQUENCE [LARGE SCALE GENOMIC DNA]</scope>
    <source>
        <strain evidence="2 3">ATCC 27456</strain>
    </source>
</reference>
<comment type="caution">
    <text evidence="2">The sequence shown here is derived from an EMBL/GenBank/DDBJ whole genome shotgun (WGS) entry which is preliminary data.</text>
</comment>
<name>A0ABS0NM72_9ACTN</name>
<protein>
    <recommendedName>
        <fullName evidence="4">DUF3995 domain-containing protein</fullName>
    </recommendedName>
</protein>
<evidence type="ECO:0000256" key="1">
    <source>
        <dbReference type="SAM" id="Phobius"/>
    </source>
</evidence>
<feature type="transmembrane region" description="Helical" evidence="1">
    <location>
        <begin position="7"/>
        <end position="25"/>
    </location>
</feature>
<keyword evidence="1" id="KW-0472">Membrane</keyword>